<dbReference type="PRINTS" id="PR00895">
    <property type="entry name" value="PENTAXIN"/>
</dbReference>
<evidence type="ECO:0000256" key="6">
    <source>
        <dbReference type="PROSITE-ProRule" id="PRU00076"/>
    </source>
</evidence>
<keyword evidence="5" id="KW-0325">Glycoprotein</keyword>
<comment type="cofactor">
    <cofactor evidence="1">
        <name>Ca(2+)</name>
        <dbReference type="ChEBI" id="CHEBI:29108"/>
    </cofactor>
</comment>
<feature type="disulfide bond" evidence="7">
    <location>
        <begin position="415"/>
        <end position="442"/>
    </location>
</feature>
<dbReference type="CDD" id="cd00033">
    <property type="entry name" value="CCP"/>
    <property type="match status" value="5"/>
</dbReference>
<feature type="domain" description="Pentraxin (PTX)" evidence="10">
    <location>
        <begin position="240"/>
        <end position="326"/>
    </location>
</feature>
<feature type="domain" description="Pentraxin (PTX)" evidence="10">
    <location>
        <begin position="43"/>
        <end position="240"/>
    </location>
</feature>
<dbReference type="SUPFAM" id="SSF57196">
    <property type="entry name" value="EGF/Laminin"/>
    <property type="match status" value="1"/>
</dbReference>
<dbReference type="Pfam" id="PF00084">
    <property type="entry name" value="Sushi"/>
    <property type="match status" value="5"/>
</dbReference>
<feature type="disulfide bond" evidence="7">
    <location>
        <begin position="591"/>
        <end position="634"/>
    </location>
</feature>
<dbReference type="Gene3D" id="2.10.25.10">
    <property type="entry name" value="Laminin"/>
    <property type="match status" value="1"/>
</dbReference>
<dbReference type="InterPro" id="IPR000742">
    <property type="entry name" value="EGF"/>
</dbReference>
<dbReference type="PROSITE" id="PS50923">
    <property type="entry name" value="SUSHI"/>
    <property type="match status" value="6"/>
</dbReference>
<feature type="domain" description="Sushi" evidence="9">
    <location>
        <begin position="327"/>
        <end position="386"/>
    </location>
</feature>
<dbReference type="PROSITE" id="PS00022">
    <property type="entry name" value="EGF_1"/>
    <property type="match status" value="1"/>
</dbReference>
<evidence type="ECO:0000313" key="12">
    <source>
        <dbReference type="Proteomes" id="UP000051574"/>
    </source>
</evidence>
<feature type="non-terminal residue" evidence="11">
    <location>
        <position position="1"/>
    </location>
</feature>
<keyword evidence="7" id="KW-0768">Sushi</keyword>
<dbReference type="SMART" id="SM00159">
    <property type="entry name" value="PTX"/>
    <property type="match status" value="1"/>
</dbReference>
<proteinExistence type="predicted"/>
<dbReference type="PROSITE" id="PS51828">
    <property type="entry name" value="PTX_2"/>
    <property type="match status" value="2"/>
</dbReference>
<dbReference type="InterPro" id="IPR051360">
    <property type="entry name" value="Neuronal_Pentraxin_Related"/>
</dbReference>
<keyword evidence="12" id="KW-1185">Reference proteome</keyword>
<dbReference type="SUPFAM" id="SSF57535">
    <property type="entry name" value="Complement control module/SCR domain"/>
    <property type="match status" value="6"/>
</dbReference>
<sequence length="702" mass="79229">QKVDPCSKSKCVNNATCKVSENSYVCECEPNYYGEYCQSATDARYVLVFTRAGVTDSVRLEGFKSNLSMISICLWIQTMDTHNYGTILSYATFKFDNTFTITDYGGLVFYINNKKIYSDIQLNDGFWHNFCFTWDSEDGNYRIYVDGKVIQQGENFAKGELLEGNGKLIIGQEQDIMGGRFSQSEAFLGKVTHFDVWNRVLSAKDVVDQLNDCNKERFGNVYAYRIYVDGKVIQQGENFAKGELLEGNGKLIIGQEQDIMGGRFSQSEAFLGKVTHFDVWNRVLSAKDVVDQMNDCNKERFGNVHAWPEMKEYVFGKVEIENSAFCVECKRSLAGPIANGYIEILNNTAYYRCDKGYILSDNKYRNGRHCNKAGEWEGQQEPYCKVLYCLYPGYIRHGRIHGRKYSYLSQIHYTCNTGYKMKGNDTRICGDKGVWEPDPPACLGLRCKAFEVPENGKIMIFSDYSDEYQEDLESYDVGTSIEITCNMDAKLVGEPIVTCEVTGEWDNEIPECIKKKPKFPCSLDHIPLPPPNGYITEESQAAVNNFSSYVIEFKCQDGYRLVGDSITTCILDGYWTQPNITCELVPAAAKCPAPPKVKNAKLIQINTVEYFAGDKVNYECVEGYRLLGNAFVKCSASGKWSRFGGKCIKKTCGKPNVAESTVVQGKSYLFGEKIKIICRNGNEYTLTCESSGKWSSITDNSC</sequence>
<dbReference type="SMART" id="SM00181">
    <property type="entry name" value="EGF"/>
    <property type="match status" value="1"/>
</dbReference>
<organism evidence="11 12">
    <name type="scientific">Oryctes borbonicus</name>
    <dbReference type="NCBI Taxonomy" id="1629725"/>
    <lineage>
        <taxon>Eukaryota</taxon>
        <taxon>Metazoa</taxon>
        <taxon>Ecdysozoa</taxon>
        <taxon>Arthropoda</taxon>
        <taxon>Hexapoda</taxon>
        <taxon>Insecta</taxon>
        <taxon>Pterygota</taxon>
        <taxon>Neoptera</taxon>
        <taxon>Endopterygota</taxon>
        <taxon>Coleoptera</taxon>
        <taxon>Polyphaga</taxon>
        <taxon>Scarabaeiformia</taxon>
        <taxon>Scarabaeidae</taxon>
        <taxon>Dynastinae</taxon>
        <taxon>Oryctes</taxon>
    </lineage>
</organism>
<evidence type="ECO:0000259" key="10">
    <source>
        <dbReference type="PROSITE" id="PS51828"/>
    </source>
</evidence>
<dbReference type="PROSITE" id="PS50026">
    <property type="entry name" value="EGF_3"/>
    <property type="match status" value="1"/>
</dbReference>
<evidence type="ECO:0000256" key="7">
    <source>
        <dbReference type="PROSITE-ProRule" id="PRU00302"/>
    </source>
</evidence>
<feature type="domain" description="EGF-like" evidence="8">
    <location>
        <begin position="2"/>
        <end position="38"/>
    </location>
</feature>
<dbReference type="PANTHER" id="PTHR19277">
    <property type="entry name" value="PENTRAXIN"/>
    <property type="match status" value="1"/>
</dbReference>
<protein>
    <submittedName>
        <fullName evidence="11">EGF domain-containing protein</fullName>
    </submittedName>
</protein>
<dbReference type="InterPro" id="IPR035976">
    <property type="entry name" value="Sushi/SCR/CCP_sf"/>
</dbReference>
<gene>
    <name evidence="11" type="ORF">AMK59_539</name>
</gene>
<evidence type="ECO:0000259" key="8">
    <source>
        <dbReference type="PROSITE" id="PS50026"/>
    </source>
</evidence>
<dbReference type="CDD" id="cd00054">
    <property type="entry name" value="EGF_CA"/>
    <property type="match status" value="1"/>
</dbReference>
<evidence type="ECO:0000256" key="2">
    <source>
        <dbReference type="ARBA" id="ARBA00022723"/>
    </source>
</evidence>
<dbReference type="InterPro" id="IPR001759">
    <property type="entry name" value="PTX_dom"/>
</dbReference>
<feature type="disulfide bond" evidence="6">
    <location>
        <begin position="28"/>
        <end position="37"/>
    </location>
</feature>
<dbReference type="Gene3D" id="2.10.70.10">
    <property type="entry name" value="Complement Module, domain 1"/>
    <property type="match status" value="5"/>
</dbReference>
<keyword evidence="3" id="KW-0106">Calcium</keyword>
<evidence type="ECO:0000313" key="11">
    <source>
        <dbReference type="EMBL" id="KRT85211.1"/>
    </source>
</evidence>
<feature type="domain" description="Sushi" evidence="9">
    <location>
        <begin position="445"/>
        <end position="514"/>
    </location>
</feature>
<feature type="disulfide bond" evidence="7">
    <location>
        <begin position="485"/>
        <end position="512"/>
    </location>
</feature>
<keyword evidence="2" id="KW-0479">Metal-binding</keyword>
<comment type="caution">
    <text evidence="6">Lacks conserved residue(s) required for the propagation of feature annotation.</text>
</comment>
<dbReference type="GO" id="GO:0005509">
    <property type="term" value="F:calcium ion binding"/>
    <property type="evidence" value="ECO:0007669"/>
    <property type="project" value="InterPro"/>
</dbReference>
<dbReference type="SMART" id="SM00179">
    <property type="entry name" value="EGF_CA"/>
    <property type="match status" value="1"/>
</dbReference>
<comment type="caution">
    <text evidence="11">The sequence shown here is derived from an EMBL/GenBank/DDBJ whole genome shotgun (WGS) entry which is preliminary data.</text>
</comment>
<dbReference type="EMBL" id="LJIG01001729">
    <property type="protein sequence ID" value="KRT85211.1"/>
    <property type="molecule type" value="Genomic_DNA"/>
</dbReference>
<keyword evidence="6" id="KW-0245">EGF-like domain</keyword>
<evidence type="ECO:0000256" key="1">
    <source>
        <dbReference type="ARBA" id="ARBA00001913"/>
    </source>
</evidence>
<dbReference type="Gene3D" id="2.60.120.200">
    <property type="match status" value="2"/>
</dbReference>
<evidence type="ECO:0000256" key="4">
    <source>
        <dbReference type="ARBA" id="ARBA00023157"/>
    </source>
</evidence>
<dbReference type="OrthoDB" id="6515930at2759"/>
<feature type="domain" description="Sushi" evidence="9">
    <location>
        <begin position="589"/>
        <end position="649"/>
    </location>
</feature>
<evidence type="ECO:0000256" key="5">
    <source>
        <dbReference type="ARBA" id="ARBA00023180"/>
    </source>
</evidence>
<dbReference type="InterPro" id="IPR013320">
    <property type="entry name" value="ConA-like_dom_sf"/>
</dbReference>
<dbReference type="Proteomes" id="UP000051574">
    <property type="component" value="Unassembled WGS sequence"/>
</dbReference>
<name>A0A0T6BDD1_9SCAR</name>
<feature type="disulfide bond" evidence="7">
    <location>
        <begin position="620"/>
        <end position="647"/>
    </location>
</feature>
<feature type="domain" description="Sushi" evidence="9">
    <location>
        <begin position="519"/>
        <end position="584"/>
    </location>
</feature>
<feature type="domain" description="Sushi" evidence="9">
    <location>
        <begin position="650"/>
        <end position="702"/>
    </location>
</feature>
<evidence type="ECO:0000256" key="3">
    <source>
        <dbReference type="ARBA" id="ARBA00022837"/>
    </source>
</evidence>
<dbReference type="SUPFAM" id="SSF49899">
    <property type="entry name" value="Concanavalin A-like lectins/glucanases"/>
    <property type="match status" value="2"/>
</dbReference>
<dbReference type="AlphaFoldDB" id="A0A0T6BDD1"/>
<evidence type="ECO:0000259" key="9">
    <source>
        <dbReference type="PROSITE" id="PS50923"/>
    </source>
</evidence>
<dbReference type="PANTHER" id="PTHR19277:SF125">
    <property type="entry name" value="B6"/>
    <property type="match status" value="1"/>
</dbReference>
<feature type="domain" description="Sushi" evidence="9">
    <location>
        <begin position="387"/>
        <end position="444"/>
    </location>
</feature>
<dbReference type="SMART" id="SM00032">
    <property type="entry name" value="CCP"/>
    <property type="match status" value="6"/>
</dbReference>
<dbReference type="InterPro" id="IPR001881">
    <property type="entry name" value="EGF-like_Ca-bd_dom"/>
</dbReference>
<feature type="disulfide bond" evidence="7">
    <location>
        <begin position="555"/>
        <end position="582"/>
    </location>
</feature>
<dbReference type="InterPro" id="IPR000436">
    <property type="entry name" value="Sushi_SCR_CCP_dom"/>
</dbReference>
<keyword evidence="4 6" id="KW-1015">Disulfide bond</keyword>
<dbReference type="Pfam" id="PF00354">
    <property type="entry name" value="Pentaxin"/>
    <property type="match status" value="2"/>
</dbReference>
<reference evidence="11 12" key="1">
    <citation type="submission" date="2015-09" db="EMBL/GenBank/DDBJ databases">
        <title>Draft genome of the scarab beetle Oryctes borbonicus.</title>
        <authorList>
            <person name="Meyer J.M."/>
            <person name="Markov G.V."/>
            <person name="Baskaran P."/>
            <person name="Herrmann M."/>
            <person name="Sommer R.J."/>
            <person name="Roedelsperger C."/>
        </authorList>
    </citation>
    <scope>NUCLEOTIDE SEQUENCE [LARGE SCALE GENOMIC DNA]</scope>
    <source>
        <strain evidence="11">OB123</strain>
        <tissue evidence="11">Whole animal</tissue>
    </source>
</reference>
<accession>A0A0T6BDD1</accession>